<protein>
    <recommendedName>
        <fullName evidence="3">Zn(2)-C6 fungal-type domain-containing protein</fullName>
    </recommendedName>
</protein>
<organism evidence="4 5">
    <name type="scientific">Taphrina deformans (strain PYCC 5710 / ATCC 11124 / CBS 356.35 / IMI 108563 / JCM 9778 / NBRC 8474)</name>
    <name type="common">Peach leaf curl fungus</name>
    <name type="synonym">Lalaria deformans</name>
    <dbReference type="NCBI Taxonomy" id="1097556"/>
    <lineage>
        <taxon>Eukaryota</taxon>
        <taxon>Fungi</taxon>
        <taxon>Dikarya</taxon>
        <taxon>Ascomycota</taxon>
        <taxon>Taphrinomycotina</taxon>
        <taxon>Taphrinomycetes</taxon>
        <taxon>Taphrinales</taxon>
        <taxon>Taphrinaceae</taxon>
        <taxon>Taphrina</taxon>
    </lineage>
</organism>
<dbReference type="Gene3D" id="4.10.240.10">
    <property type="entry name" value="Zn(2)-C6 fungal-type DNA-binding domain"/>
    <property type="match status" value="1"/>
</dbReference>
<dbReference type="SUPFAM" id="SSF57701">
    <property type="entry name" value="Zn2/Cys6 DNA-binding domain"/>
    <property type="match status" value="1"/>
</dbReference>
<feature type="compositionally biased region" description="Polar residues" evidence="2">
    <location>
        <begin position="455"/>
        <end position="472"/>
    </location>
</feature>
<dbReference type="VEuPathDB" id="FungiDB:TAPDE_004217"/>
<comment type="caution">
    <text evidence="4">The sequence shown here is derived from an EMBL/GenBank/DDBJ whole genome shotgun (WGS) entry which is preliminary data.</text>
</comment>
<keyword evidence="5" id="KW-1185">Reference proteome</keyword>
<dbReference type="STRING" id="1097556.R4XDD0"/>
<keyword evidence="1" id="KW-0175">Coiled coil</keyword>
<dbReference type="SMART" id="SM00066">
    <property type="entry name" value="GAL4"/>
    <property type="match status" value="1"/>
</dbReference>
<feature type="region of interest" description="Disordered" evidence="2">
    <location>
        <begin position="280"/>
        <end position="336"/>
    </location>
</feature>
<proteinExistence type="predicted"/>
<reference evidence="4 5" key="1">
    <citation type="journal article" date="2013" name="MBio">
        <title>Genome sequencing of the plant pathogen Taphrina deformans, the causal agent of peach leaf curl.</title>
        <authorList>
            <person name="Cisse O.H."/>
            <person name="Almeida J.M.G.C.F."/>
            <person name="Fonseca A."/>
            <person name="Kumar A.A."/>
            <person name="Salojaervi J."/>
            <person name="Overmyer K."/>
            <person name="Hauser P.M."/>
            <person name="Pagni M."/>
        </authorList>
    </citation>
    <scope>NUCLEOTIDE SEQUENCE [LARGE SCALE GENOMIC DNA]</scope>
    <source>
        <strain evidence="5">PYCC 5710 / ATCC 11124 / CBS 356.35 / IMI 108563 / JCM 9778 / NBRC 8474</strain>
    </source>
</reference>
<feature type="domain" description="Zn(2)-C6 fungal-type" evidence="3">
    <location>
        <begin position="345"/>
        <end position="378"/>
    </location>
</feature>
<name>R4XDD0_TAPDE</name>
<feature type="region of interest" description="Disordered" evidence="2">
    <location>
        <begin position="246"/>
        <end position="265"/>
    </location>
</feature>
<feature type="coiled-coil region" evidence="1">
    <location>
        <begin position="116"/>
        <end position="178"/>
    </location>
</feature>
<evidence type="ECO:0000313" key="5">
    <source>
        <dbReference type="Proteomes" id="UP000013776"/>
    </source>
</evidence>
<feature type="compositionally biased region" description="Polar residues" evidence="2">
    <location>
        <begin position="529"/>
        <end position="547"/>
    </location>
</feature>
<evidence type="ECO:0000256" key="2">
    <source>
        <dbReference type="SAM" id="MobiDB-lite"/>
    </source>
</evidence>
<evidence type="ECO:0000259" key="3">
    <source>
        <dbReference type="PROSITE" id="PS50048"/>
    </source>
</evidence>
<evidence type="ECO:0000256" key="1">
    <source>
        <dbReference type="SAM" id="Coils"/>
    </source>
</evidence>
<dbReference type="Proteomes" id="UP000013776">
    <property type="component" value="Unassembled WGS sequence"/>
</dbReference>
<dbReference type="InterPro" id="IPR001138">
    <property type="entry name" value="Zn2Cys6_DnaBD"/>
</dbReference>
<feature type="compositionally biased region" description="Low complexity" evidence="2">
    <location>
        <begin position="399"/>
        <end position="412"/>
    </location>
</feature>
<dbReference type="PROSITE" id="PS50048">
    <property type="entry name" value="ZN2_CY6_FUNGAL_2"/>
    <property type="match status" value="1"/>
</dbReference>
<evidence type="ECO:0000313" key="4">
    <source>
        <dbReference type="EMBL" id="CCG83886.1"/>
    </source>
</evidence>
<dbReference type="CDD" id="cd00067">
    <property type="entry name" value="GAL4"/>
    <property type="match status" value="1"/>
</dbReference>
<dbReference type="eggNOG" id="ENOG502S0V0">
    <property type="taxonomic scope" value="Eukaryota"/>
</dbReference>
<dbReference type="OrthoDB" id="4088568at2759"/>
<dbReference type="GO" id="GO:0000981">
    <property type="term" value="F:DNA-binding transcription factor activity, RNA polymerase II-specific"/>
    <property type="evidence" value="ECO:0007669"/>
    <property type="project" value="InterPro"/>
</dbReference>
<accession>R4XDD0</accession>
<gene>
    <name evidence="4" type="ORF">TAPDE_004217</name>
</gene>
<dbReference type="EMBL" id="CAHR02000186">
    <property type="protein sequence ID" value="CCG83886.1"/>
    <property type="molecule type" value="Genomic_DNA"/>
</dbReference>
<dbReference type="GO" id="GO:0008270">
    <property type="term" value="F:zinc ion binding"/>
    <property type="evidence" value="ECO:0007669"/>
    <property type="project" value="InterPro"/>
</dbReference>
<feature type="region of interest" description="Disordered" evidence="2">
    <location>
        <begin position="380"/>
        <end position="509"/>
    </location>
</feature>
<sequence>MIQLESDLRMAAELGQHLLKRHDDYVVEVQKERQGFLIDIERQSNFAKLVDELETNNRLLELQNEQTMRENLTLLKRLEDLNSSLNIADTRNHELRTNLLDAETTVGRLSHRATKAQGLEAQIATAELEREVLERDVAALSVNSHQSDVRYRKAEKRIQALQRQLDTIAIEVPELKQQSVLSRAVEETTLKAPSNISRSDVLEDHSVLETVDSLVLSNTSLEYNNAELQRVLASAQDEVVMLREKLASHERTRSTSSMIDNDRVPRKSISQELHQHNHYHYHIKKPLSKRDSLNKETPTARSRSATDPRQTKSTASTASHGRLKDRVREPEPVRTPIKTKTQLGMCNRCRRRKIKCSGSVDGGSCEGCTRANGVECVFADRPLPTKDTPSYYASGDSKSNNNNNNTTPTSTPLQPPEPSRSASLPVQTVHRPAVERPSRSTAAVSRLSGDAGSAKVTSPTRSAGTASPTMSYIMSPPGATKRQSLSAASHPYQRPSSGGGRKGSSDSVSSNLLRYSQSLIQAQAQQLSGRTQPPVAQSRAGSCSGPTSMPKAYNYINMGASSFQLQQPNFRQPDYSRGPSPAMAADYSIPADYHTPGAGYGLRGAGTPDSVAYSPVFQPGMYPSSTPELVSSDSFSTVDSTSSLSLHTDLHTSMAAQQQQQQLQQQPQIGSLMPYMNQAYPTQQQQPYMTQSPTYLSFDLPASGMQTIDPNQWTPGVDKIANQWLQFSPQQTGQFF</sequence>
<feature type="region of interest" description="Disordered" evidence="2">
    <location>
        <begin position="523"/>
        <end position="547"/>
    </location>
</feature>
<dbReference type="Pfam" id="PF00172">
    <property type="entry name" value="Zn_clus"/>
    <property type="match status" value="1"/>
</dbReference>
<dbReference type="AlphaFoldDB" id="R4XDD0"/>
<dbReference type="InterPro" id="IPR036864">
    <property type="entry name" value="Zn2-C6_fun-type_DNA-bd_sf"/>
</dbReference>
<feature type="compositionally biased region" description="Basic and acidic residues" evidence="2">
    <location>
        <begin position="322"/>
        <end position="332"/>
    </location>
</feature>